<dbReference type="Gene3D" id="3.30.2080.10">
    <property type="entry name" value="GH92 mannosidase domain"/>
    <property type="match status" value="2"/>
</dbReference>
<comment type="caution">
    <text evidence="3">The sequence shown here is derived from an EMBL/GenBank/DDBJ whole genome shotgun (WGS) entry which is preliminary data.</text>
</comment>
<dbReference type="Gene3D" id="2.60.40.1080">
    <property type="match status" value="1"/>
</dbReference>
<protein>
    <recommendedName>
        <fullName evidence="2">Glycosyl hydrolase family 92 domain-containing protein</fullName>
    </recommendedName>
</protein>
<name>A0A927R8B6_9ACTN</name>
<evidence type="ECO:0000259" key="2">
    <source>
        <dbReference type="Pfam" id="PF07971"/>
    </source>
</evidence>
<dbReference type="Gene3D" id="1.20.1610.10">
    <property type="entry name" value="alpha-1,2-mannosidases domains"/>
    <property type="match status" value="2"/>
</dbReference>
<dbReference type="PANTHER" id="PTHR12143:SF39">
    <property type="entry name" value="SECRETED PROTEIN"/>
    <property type="match status" value="1"/>
</dbReference>
<dbReference type="GO" id="GO:0006516">
    <property type="term" value="P:glycoprotein catabolic process"/>
    <property type="evidence" value="ECO:0007669"/>
    <property type="project" value="TreeGrafter"/>
</dbReference>
<evidence type="ECO:0000313" key="4">
    <source>
        <dbReference type="Proteomes" id="UP000638648"/>
    </source>
</evidence>
<dbReference type="InterPro" id="IPR008979">
    <property type="entry name" value="Galactose-bd-like_sf"/>
</dbReference>
<reference evidence="3" key="1">
    <citation type="submission" date="2020-10" db="EMBL/GenBank/DDBJ databases">
        <title>Sequencing the genomes of 1000 actinobacteria strains.</title>
        <authorList>
            <person name="Klenk H.-P."/>
        </authorList>
    </citation>
    <scope>NUCLEOTIDE SEQUENCE</scope>
    <source>
        <strain evidence="3">DSM 45354</strain>
    </source>
</reference>
<dbReference type="GO" id="GO:0000224">
    <property type="term" value="F:peptide-N4-(N-acetyl-beta-glucosaminyl)asparagine amidase activity"/>
    <property type="evidence" value="ECO:0007669"/>
    <property type="project" value="TreeGrafter"/>
</dbReference>
<dbReference type="SUPFAM" id="SSF49785">
    <property type="entry name" value="Galactose-binding domain-like"/>
    <property type="match status" value="1"/>
</dbReference>
<dbReference type="GO" id="GO:0005829">
    <property type="term" value="C:cytosol"/>
    <property type="evidence" value="ECO:0007669"/>
    <property type="project" value="TreeGrafter"/>
</dbReference>
<feature type="domain" description="Glycosyl hydrolase family 92" evidence="2">
    <location>
        <begin position="2"/>
        <end position="226"/>
    </location>
</feature>
<dbReference type="Gene3D" id="2.70.98.10">
    <property type="match status" value="1"/>
</dbReference>
<dbReference type="EMBL" id="JADBEM010000001">
    <property type="protein sequence ID" value="MBE1606527.1"/>
    <property type="molecule type" value="Genomic_DNA"/>
</dbReference>
<dbReference type="InterPro" id="IPR012939">
    <property type="entry name" value="Glyco_hydro_92"/>
</dbReference>
<dbReference type="GO" id="GO:0030246">
    <property type="term" value="F:carbohydrate binding"/>
    <property type="evidence" value="ECO:0007669"/>
    <property type="project" value="InterPro"/>
</dbReference>
<dbReference type="InterPro" id="IPR014718">
    <property type="entry name" value="GH-type_carb-bd"/>
</dbReference>
<dbReference type="PANTHER" id="PTHR12143">
    <property type="entry name" value="PEPTIDE N-GLYCANASE PNGASE -RELATED"/>
    <property type="match status" value="1"/>
</dbReference>
<accession>A0A927R8B6</accession>
<dbReference type="Gene3D" id="1.20.1050.60">
    <property type="entry name" value="alpha-1,2-mannosidase"/>
    <property type="match status" value="1"/>
</dbReference>
<organism evidence="3 4">
    <name type="scientific">Actinopolymorpha pittospori</name>
    <dbReference type="NCBI Taxonomy" id="648752"/>
    <lineage>
        <taxon>Bacteria</taxon>
        <taxon>Bacillati</taxon>
        <taxon>Actinomycetota</taxon>
        <taxon>Actinomycetes</taxon>
        <taxon>Propionibacteriales</taxon>
        <taxon>Actinopolymorphaceae</taxon>
        <taxon>Actinopolymorpha</taxon>
    </lineage>
</organism>
<keyword evidence="4" id="KW-1185">Reference proteome</keyword>
<dbReference type="InterPro" id="IPR050883">
    <property type="entry name" value="PNGase"/>
</dbReference>
<dbReference type="Pfam" id="PF07971">
    <property type="entry name" value="Glyco_hydro_92"/>
    <property type="match status" value="2"/>
</dbReference>
<proteinExistence type="predicted"/>
<dbReference type="AlphaFoldDB" id="A0A927R8B6"/>
<sequence>MLGRIDVRGGTRQQQVKFYTDLFHVLCGRSVVSDVDGKYLDDTWNHNTVKQIPLDERGRSTFAMYNYDALWLTQWNVNSILGLAYPEIYSSFVQSQLQMYKDGGLLPRGPIAGNDSLIMTGSPVTSFIAGAWNKGIRDFDPDLAYEAMLDAQSVGGLFDKGALEYKGWSGSGGVRSYLDNGYVAYRPGGGLNCGAGQTLEYAFQDWTLAQFARGLDKKGVNIAQYARVEASSAASGAQWAPEHAVDGRPIRSGGASGEDVGWASAAEQRPWIKLSWDRPRTIRTVVLSDRAGPTSNVGSGRLTFSDGTSVDVSGVPVDGTRKVVDVGARKATWVRFEGTGGSGDDGAGVAGVGLNDIEVWDDTDAYEYLLDRSRNWRNLYDPSTGFIRPRHEDGTFLEDFDPLSPSDFVESNSWQATWFTSHDVMGLANLMGGEAAYADRLNYAFERARDSNFIGVYGEGYVSYGNQPGLQVAHLFNYVGKPWLTQYWVRQVKERTYGSISTTDGYGHHDEDQGQMGATSALMAMGLFEVTGGGASRPVYDITSPVFDAITITLNQDYYEGKTFRILTHHNSARNVYIQRANLDGRRLDNAWFRHDQLADGGTLELWMGDRPNTRWGTKEPPPSESASQGKKPVYAKEIGITGPDRIEEPYGSARFEATFTPENTTWQRAFWSVSDPDGSPTDKAVINDDGVLTVNRREGDVVVTATNSDSGPTVRARRTVTLDLDVALLRGNAARWPGARATASSEYSDGYRADKVRAVSSARRTAATGPRAANALRGCSLISTARSGRTGSCCTTDQVTTTPTAAR</sequence>
<feature type="region of interest" description="Disordered" evidence="1">
    <location>
        <begin position="612"/>
        <end position="635"/>
    </location>
</feature>
<gene>
    <name evidence="3" type="ORF">HEB94_003375</name>
</gene>
<feature type="region of interest" description="Disordered" evidence="1">
    <location>
        <begin position="237"/>
        <end position="259"/>
    </location>
</feature>
<dbReference type="Proteomes" id="UP000638648">
    <property type="component" value="Unassembled WGS sequence"/>
</dbReference>
<evidence type="ECO:0000256" key="1">
    <source>
        <dbReference type="SAM" id="MobiDB-lite"/>
    </source>
</evidence>
<feature type="domain" description="Glycosyl hydrolase family 92" evidence="2">
    <location>
        <begin position="362"/>
        <end position="610"/>
    </location>
</feature>
<evidence type="ECO:0000313" key="3">
    <source>
        <dbReference type="EMBL" id="MBE1606527.1"/>
    </source>
</evidence>